<gene>
    <name evidence="2" type="ORF">ANANG_G00296980</name>
</gene>
<dbReference type="GO" id="GO:0003677">
    <property type="term" value="F:DNA binding"/>
    <property type="evidence" value="ECO:0007669"/>
    <property type="project" value="InterPro"/>
</dbReference>
<keyword evidence="3" id="KW-1185">Reference proteome</keyword>
<feature type="compositionally biased region" description="Low complexity" evidence="1">
    <location>
        <begin position="256"/>
        <end position="266"/>
    </location>
</feature>
<sequence>MDSNEHRGYEGYDCYSTSSSTPASVGPYTFSGSWGATKPGFGGGAVGGAPGNGGKHSESPDSIIAKINQRLDLLSRDNGEREPGKAFQSYMAADTEPYRYSGDDRDRERTGEPPQTPENHTPSRPGRGGGGRQGQGYEGYDCYSTGSSTPASVGPYTFSGSWGATKPGVGGGAVGGAPGNGGKHSESPDSIIAKINQRLDLLSRDNGGKESQESSFSFEAFQSYMAADTEPYRYSEETTGTGSAQGNRHRPPKTTPPAGRAGVGRPARARWGPRG</sequence>
<dbReference type="PANTHER" id="PTHR12190:SF6">
    <property type="entry name" value="A-KINASE ANCHOR PROTEIN 8"/>
    <property type="match status" value="1"/>
</dbReference>
<evidence type="ECO:0000313" key="2">
    <source>
        <dbReference type="EMBL" id="KAG5832977.1"/>
    </source>
</evidence>
<proteinExistence type="predicted"/>
<feature type="compositionally biased region" description="Basic and acidic residues" evidence="1">
    <location>
        <begin position="101"/>
        <end position="111"/>
    </location>
</feature>
<feature type="compositionally biased region" description="Basic and acidic residues" evidence="1">
    <location>
        <begin position="1"/>
        <end position="10"/>
    </location>
</feature>
<dbReference type="GO" id="GO:0016363">
    <property type="term" value="C:nuclear matrix"/>
    <property type="evidence" value="ECO:0007669"/>
    <property type="project" value="TreeGrafter"/>
</dbReference>
<accession>A0A9D3RMD6</accession>
<dbReference type="Proteomes" id="UP001044222">
    <property type="component" value="Chromosome 17"/>
</dbReference>
<feature type="region of interest" description="Disordered" evidence="1">
    <location>
        <begin position="1"/>
        <end position="191"/>
    </location>
</feature>
<dbReference type="EMBL" id="JAFIRN010000017">
    <property type="protein sequence ID" value="KAG5832977.1"/>
    <property type="molecule type" value="Genomic_DNA"/>
</dbReference>
<organism evidence="2 3">
    <name type="scientific">Anguilla anguilla</name>
    <name type="common">European freshwater eel</name>
    <name type="synonym">Muraena anguilla</name>
    <dbReference type="NCBI Taxonomy" id="7936"/>
    <lineage>
        <taxon>Eukaryota</taxon>
        <taxon>Metazoa</taxon>
        <taxon>Chordata</taxon>
        <taxon>Craniata</taxon>
        <taxon>Vertebrata</taxon>
        <taxon>Euteleostomi</taxon>
        <taxon>Actinopterygii</taxon>
        <taxon>Neopterygii</taxon>
        <taxon>Teleostei</taxon>
        <taxon>Anguilliformes</taxon>
        <taxon>Anguillidae</taxon>
        <taxon>Anguilla</taxon>
    </lineage>
</organism>
<reference evidence="2" key="1">
    <citation type="submission" date="2021-01" db="EMBL/GenBank/DDBJ databases">
        <title>A chromosome-scale assembly of European eel, Anguilla anguilla.</title>
        <authorList>
            <person name="Henkel C."/>
            <person name="Jong-Raadsen S.A."/>
            <person name="Dufour S."/>
            <person name="Weltzien F.-A."/>
            <person name="Palstra A.P."/>
            <person name="Pelster B."/>
            <person name="Spaink H.P."/>
            <person name="Van Den Thillart G.E."/>
            <person name="Jansen H."/>
            <person name="Zahm M."/>
            <person name="Klopp C."/>
            <person name="Cedric C."/>
            <person name="Louis A."/>
            <person name="Berthelot C."/>
            <person name="Parey E."/>
            <person name="Roest Crollius H."/>
            <person name="Montfort J."/>
            <person name="Robinson-Rechavi M."/>
            <person name="Bucao C."/>
            <person name="Bouchez O."/>
            <person name="Gislard M."/>
            <person name="Lluch J."/>
            <person name="Milhes M."/>
            <person name="Lampietro C."/>
            <person name="Lopez Roques C."/>
            <person name="Donnadieu C."/>
            <person name="Braasch I."/>
            <person name="Desvignes T."/>
            <person name="Postlethwait J."/>
            <person name="Bobe J."/>
            <person name="Guiguen Y."/>
            <person name="Dirks R."/>
        </authorList>
    </citation>
    <scope>NUCLEOTIDE SEQUENCE</scope>
    <source>
        <strain evidence="2">Tag_6206</strain>
        <tissue evidence="2">Liver</tissue>
    </source>
</reference>
<evidence type="ECO:0000313" key="3">
    <source>
        <dbReference type="Proteomes" id="UP001044222"/>
    </source>
</evidence>
<protein>
    <submittedName>
        <fullName evidence="2">Uncharacterized protein</fullName>
    </submittedName>
</protein>
<dbReference type="GO" id="GO:0034237">
    <property type="term" value="F:protein kinase A regulatory subunit binding"/>
    <property type="evidence" value="ECO:0007669"/>
    <property type="project" value="TreeGrafter"/>
</dbReference>
<evidence type="ECO:0000256" key="1">
    <source>
        <dbReference type="SAM" id="MobiDB-lite"/>
    </source>
</evidence>
<dbReference type="PANTHER" id="PTHR12190">
    <property type="entry name" value="A-KINASE ANCHOR PROTEIN AKAP 8"/>
    <property type="match status" value="1"/>
</dbReference>
<feature type="compositionally biased region" description="Gly residues" evidence="1">
    <location>
        <begin position="126"/>
        <end position="137"/>
    </location>
</feature>
<feature type="compositionally biased region" description="Gly residues" evidence="1">
    <location>
        <begin position="40"/>
        <end position="54"/>
    </location>
</feature>
<dbReference type="AlphaFoldDB" id="A0A9D3RMD6"/>
<feature type="compositionally biased region" description="Gly residues" evidence="1">
    <location>
        <begin position="168"/>
        <end position="182"/>
    </location>
</feature>
<feature type="region of interest" description="Disordered" evidence="1">
    <location>
        <begin position="229"/>
        <end position="275"/>
    </location>
</feature>
<feature type="compositionally biased region" description="Polar residues" evidence="1">
    <location>
        <begin position="237"/>
        <end position="246"/>
    </location>
</feature>
<feature type="compositionally biased region" description="Basic and acidic residues" evidence="1">
    <location>
        <begin position="73"/>
        <end position="84"/>
    </location>
</feature>
<comment type="caution">
    <text evidence="2">The sequence shown here is derived from an EMBL/GenBank/DDBJ whole genome shotgun (WGS) entry which is preliminary data.</text>
</comment>
<dbReference type="InterPro" id="IPR007071">
    <property type="entry name" value="AKAP95"/>
</dbReference>
<name>A0A9D3RMD6_ANGAN</name>